<dbReference type="WBParaSite" id="RSKR_0000736100.1">
    <property type="protein sequence ID" value="RSKR_0000736100.1"/>
    <property type="gene ID" value="RSKR_0000736100"/>
</dbReference>
<organism evidence="1 2">
    <name type="scientific">Rhabditophanes sp. KR3021</name>
    <dbReference type="NCBI Taxonomy" id="114890"/>
    <lineage>
        <taxon>Eukaryota</taxon>
        <taxon>Metazoa</taxon>
        <taxon>Ecdysozoa</taxon>
        <taxon>Nematoda</taxon>
        <taxon>Chromadorea</taxon>
        <taxon>Rhabditida</taxon>
        <taxon>Tylenchina</taxon>
        <taxon>Panagrolaimomorpha</taxon>
        <taxon>Strongyloidoidea</taxon>
        <taxon>Alloionematidae</taxon>
        <taxon>Rhabditophanes</taxon>
    </lineage>
</organism>
<reference evidence="2" key="1">
    <citation type="submission" date="2016-11" db="UniProtKB">
        <authorList>
            <consortium name="WormBaseParasite"/>
        </authorList>
    </citation>
    <scope>IDENTIFICATION</scope>
    <source>
        <strain evidence="2">KR3021</strain>
    </source>
</reference>
<protein>
    <submittedName>
        <fullName evidence="2">AF4/FMR2 family member 3</fullName>
    </submittedName>
</protein>
<sequence>MESFSFDDGGSSLSPLTGETLKDPLFNESIQVDEESGRISMKSPVPPKAEYYKQIRHSIDMSLHLPNNAELVSSEESEADTRKSSIIERIHKFHNQITKHMQVGMQKKQNQSNLLNNTSGGELGAAFSSAATVTESYPRLVSNFNKKPQNNSNQFRSVTKNAKPASSYYRNNKYSDEVSSLSSVHSSISEQDKTNEHKARELIRQWEEDEVKSYGSITSGISEKDRKHLDDKLKYYRSKNKSARSDSSVSSSSSSSKSSQPSACTSSTLKSSQSSSSGSTSSTLKSSTSITTTSESSSSEATTTSSSASGSTSNSSLSELSTPGSENSSSSTLTSQSVNKKKKQKKNKIEIALSSSSESENVLVDSEPHVPKKLQFSDEEREQKETKTQNVEKEQKSGGLLALPEHLSRAYSTIFNPPSKKKKHLNVYKETVNEYVDYIADFINSDSTTVAEMQNRMYEISDRALLARAIANMKLYEKELVQQ</sequence>
<evidence type="ECO:0000313" key="2">
    <source>
        <dbReference type="WBParaSite" id="RSKR_0000736100.1"/>
    </source>
</evidence>
<accession>A0AC35U384</accession>
<name>A0AC35U384_9BILA</name>
<evidence type="ECO:0000313" key="1">
    <source>
        <dbReference type="Proteomes" id="UP000095286"/>
    </source>
</evidence>
<dbReference type="Proteomes" id="UP000095286">
    <property type="component" value="Unplaced"/>
</dbReference>
<proteinExistence type="predicted"/>